<name>A0A844G778_9BACT</name>
<dbReference type="Proteomes" id="UP000435649">
    <property type="component" value="Unassembled WGS sequence"/>
</dbReference>
<feature type="compositionally biased region" description="Basic and acidic residues" evidence="1">
    <location>
        <begin position="59"/>
        <end position="78"/>
    </location>
</feature>
<evidence type="ECO:0000313" key="3">
    <source>
        <dbReference type="Proteomes" id="UP000435649"/>
    </source>
</evidence>
<organism evidence="2 3">
    <name type="scientific">Victivallis lenta</name>
    <dbReference type="NCBI Taxonomy" id="2606640"/>
    <lineage>
        <taxon>Bacteria</taxon>
        <taxon>Pseudomonadati</taxon>
        <taxon>Lentisphaerota</taxon>
        <taxon>Lentisphaeria</taxon>
        <taxon>Victivallales</taxon>
        <taxon>Victivallaceae</taxon>
        <taxon>Victivallis</taxon>
    </lineage>
</organism>
<reference evidence="2 3" key="1">
    <citation type="submission" date="2019-08" db="EMBL/GenBank/DDBJ databases">
        <title>In-depth cultivation of the pig gut microbiome towards novel bacterial diversity and tailored functional studies.</title>
        <authorList>
            <person name="Wylensek D."/>
            <person name="Hitch T.C.A."/>
            <person name="Clavel T."/>
        </authorList>
    </citation>
    <scope>NUCLEOTIDE SEQUENCE [LARGE SCALE GENOMIC DNA]</scope>
    <source>
        <strain evidence="2 3">BBE-744-WT-12</strain>
    </source>
</reference>
<comment type="caution">
    <text evidence="2">The sequence shown here is derived from an EMBL/GenBank/DDBJ whole genome shotgun (WGS) entry which is preliminary data.</text>
</comment>
<protein>
    <submittedName>
        <fullName evidence="2">Uncharacterized protein</fullName>
    </submittedName>
</protein>
<dbReference type="AlphaFoldDB" id="A0A844G778"/>
<feature type="region of interest" description="Disordered" evidence="1">
    <location>
        <begin position="1"/>
        <end position="22"/>
    </location>
</feature>
<accession>A0A844G778</accession>
<evidence type="ECO:0000313" key="2">
    <source>
        <dbReference type="EMBL" id="MST98745.1"/>
    </source>
</evidence>
<gene>
    <name evidence="2" type="ORF">FYJ85_17025</name>
</gene>
<evidence type="ECO:0000256" key="1">
    <source>
        <dbReference type="SAM" id="MobiDB-lite"/>
    </source>
</evidence>
<dbReference type="EMBL" id="VUNS01000023">
    <property type="protein sequence ID" value="MST98745.1"/>
    <property type="molecule type" value="Genomic_DNA"/>
</dbReference>
<proteinExistence type="predicted"/>
<feature type="region of interest" description="Disordered" evidence="1">
    <location>
        <begin position="59"/>
        <end position="95"/>
    </location>
</feature>
<sequence>MLKLNASYSKKVPAGEEYSSQSYHASVEVELPDGLTQDQLQTRIHETFDLVRNSVEAELHENVPRNHEGYPAAEERKTAPQGNRAAGRQNDVPASSKQLSYLLDLARQRGVTPQQIAAQHGVPDVRQLSKRQCSELINSWRAA</sequence>
<keyword evidence="3" id="KW-1185">Reference proteome</keyword>
<dbReference type="RefSeq" id="WP_154419720.1">
    <property type="nucleotide sequence ID" value="NZ_VUNS01000023.1"/>
</dbReference>